<keyword evidence="3" id="KW-1185">Reference proteome</keyword>
<evidence type="ECO:0000256" key="1">
    <source>
        <dbReference type="SAM" id="SignalP"/>
    </source>
</evidence>
<reference evidence="2 3" key="1">
    <citation type="submission" date="2018-09" db="EMBL/GenBank/DDBJ databases">
        <title>Genomic Encyclopedia of Archaeal and Bacterial Type Strains, Phase II (KMG-II): from individual species to whole genera.</title>
        <authorList>
            <person name="Goeker M."/>
        </authorList>
    </citation>
    <scope>NUCLEOTIDE SEQUENCE [LARGE SCALE GENOMIC DNA]</scope>
    <source>
        <strain evidence="2 3">DSM 27148</strain>
    </source>
</reference>
<accession>A0A419W972</accession>
<dbReference type="EMBL" id="RAPN01000001">
    <property type="protein sequence ID" value="RKD91990.1"/>
    <property type="molecule type" value="Genomic_DNA"/>
</dbReference>
<evidence type="ECO:0000313" key="3">
    <source>
        <dbReference type="Proteomes" id="UP000283387"/>
    </source>
</evidence>
<evidence type="ECO:0008006" key="4">
    <source>
        <dbReference type="Google" id="ProtNLM"/>
    </source>
</evidence>
<gene>
    <name evidence="2" type="ORF">BC643_2359</name>
</gene>
<dbReference type="Proteomes" id="UP000283387">
    <property type="component" value="Unassembled WGS sequence"/>
</dbReference>
<organism evidence="2 3">
    <name type="scientific">Mangrovibacterium diazotrophicum</name>
    <dbReference type="NCBI Taxonomy" id="1261403"/>
    <lineage>
        <taxon>Bacteria</taxon>
        <taxon>Pseudomonadati</taxon>
        <taxon>Bacteroidota</taxon>
        <taxon>Bacteroidia</taxon>
        <taxon>Marinilabiliales</taxon>
        <taxon>Prolixibacteraceae</taxon>
        <taxon>Mangrovibacterium</taxon>
    </lineage>
</organism>
<evidence type="ECO:0000313" key="2">
    <source>
        <dbReference type="EMBL" id="RKD91990.1"/>
    </source>
</evidence>
<name>A0A419W972_9BACT</name>
<dbReference type="RefSeq" id="WP_120273247.1">
    <property type="nucleotide sequence ID" value="NZ_RAPN01000001.1"/>
</dbReference>
<protein>
    <recommendedName>
        <fullName evidence="4">DUF4358 domain-containing protein</fullName>
    </recommendedName>
</protein>
<keyword evidence="1" id="KW-0732">Signal</keyword>
<proteinExistence type="predicted"/>
<sequence length="252" mass="27387">MMNVEKTLKAPFILLAFLTLGLCSLNACRDEDPEFTTIDDILDVSVATDYSSAITSATSLDALPEEVDAAATVAEEVISTESIETFSSVDLTNVVADLEAQITLSKEETSLLLKNDAATYKTVVSRFATLPGFTSGTEMNQIASNMAGSEEWSDFRIEVSGSAEYLYADDYYKAVVTMQKFISQTTIPTLEQIEVLKTSGDKAAYINQQTAALTDAQKRQIATMVCISIHHFQQFVQAFLNSLPDHDGGASN</sequence>
<dbReference type="AlphaFoldDB" id="A0A419W972"/>
<feature type="signal peptide" evidence="1">
    <location>
        <begin position="1"/>
        <end position="29"/>
    </location>
</feature>
<feature type="chain" id="PRO_5019487900" description="DUF4358 domain-containing protein" evidence="1">
    <location>
        <begin position="30"/>
        <end position="252"/>
    </location>
</feature>
<comment type="caution">
    <text evidence="2">The sequence shown here is derived from an EMBL/GenBank/DDBJ whole genome shotgun (WGS) entry which is preliminary data.</text>
</comment>